<sequence>MAYQHCTQQNPSSAKQHLRLKLLLWHHGLASLKQRQRKQNRETVPCDLIFTAPYQSNSDVDIELDDTLIKILLWPTRKRFGFGKNQNKMYIE</sequence>
<gene>
    <name evidence="2" type="ORF">TOA249_LOCUS24127</name>
    <name evidence="1" type="ORF">TSG867_LOCUS21411</name>
</gene>
<reference evidence="2" key="1">
    <citation type="submission" date="2021-02" db="EMBL/GenBank/DDBJ databases">
        <authorList>
            <person name="Nowell W R."/>
        </authorList>
    </citation>
    <scope>NUCLEOTIDE SEQUENCE</scope>
</reference>
<dbReference type="Proteomes" id="UP000663862">
    <property type="component" value="Unassembled WGS sequence"/>
</dbReference>
<organism evidence="2 3">
    <name type="scientific">Rotaria socialis</name>
    <dbReference type="NCBI Taxonomy" id="392032"/>
    <lineage>
        <taxon>Eukaryota</taxon>
        <taxon>Metazoa</taxon>
        <taxon>Spiralia</taxon>
        <taxon>Gnathifera</taxon>
        <taxon>Rotifera</taxon>
        <taxon>Eurotatoria</taxon>
        <taxon>Bdelloidea</taxon>
        <taxon>Philodinida</taxon>
        <taxon>Philodinidae</taxon>
        <taxon>Rotaria</taxon>
    </lineage>
</organism>
<dbReference type="EMBL" id="CAJOBS010002414">
    <property type="protein sequence ID" value="CAF4813390.1"/>
    <property type="molecule type" value="Genomic_DNA"/>
</dbReference>
<evidence type="ECO:0000313" key="1">
    <source>
        <dbReference type="EMBL" id="CAF4505135.1"/>
    </source>
</evidence>
<protein>
    <submittedName>
        <fullName evidence="2">Uncharacterized protein</fullName>
    </submittedName>
</protein>
<dbReference type="EMBL" id="CAJOBQ010001654">
    <property type="protein sequence ID" value="CAF4505135.1"/>
    <property type="molecule type" value="Genomic_DNA"/>
</dbReference>
<evidence type="ECO:0000313" key="2">
    <source>
        <dbReference type="EMBL" id="CAF4813390.1"/>
    </source>
</evidence>
<accession>A0A821Q2D0</accession>
<proteinExistence type="predicted"/>
<comment type="caution">
    <text evidence="2">The sequence shown here is derived from an EMBL/GenBank/DDBJ whole genome shotgun (WGS) entry which is preliminary data.</text>
</comment>
<name>A0A821Q2D0_9BILA</name>
<evidence type="ECO:0000313" key="3">
    <source>
        <dbReference type="Proteomes" id="UP000663838"/>
    </source>
</evidence>
<dbReference type="AlphaFoldDB" id="A0A821Q2D0"/>
<dbReference type="Proteomes" id="UP000663838">
    <property type="component" value="Unassembled WGS sequence"/>
</dbReference>